<dbReference type="InterPro" id="IPR017441">
    <property type="entry name" value="Protein_kinase_ATP_BS"/>
</dbReference>
<evidence type="ECO:0000256" key="2">
    <source>
        <dbReference type="ARBA" id="ARBA00022840"/>
    </source>
</evidence>
<dbReference type="GO" id="GO:0035556">
    <property type="term" value="P:intracellular signal transduction"/>
    <property type="evidence" value="ECO:0007669"/>
    <property type="project" value="TreeGrafter"/>
</dbReference>
<dbReference type="Gene3D" id="1.10.510.10">
    <property type="entry name" value="Transferase(Phosphotransferase) domain 1"/>
    <property type="match status" value="1"/>
</dbReference>
<evidence type="ECO:0000256" key="1">
    <source>
        <dbReference type="ARBA" id="ARBA00022741"/>
    </source>
</evidence>
<feature type="region of interest" description="Disordered" evidence="4">
    <location>
        <begin position="181"/>
        <end position="210"/>
    </location>
</feature>
<dbReference type="PANTHER" id="PTHR24346">
    <property type="entry name" value="MAP/MICROTUBULE AFFINITY-REGULATING KINASE"/>
    <property type="match status" value="1"/>
</dbReference>
<gene>
    <name evidence="6" type="ORF">KGF56_003941</name>
</gene>
<dbReference type="Gene3D" id="3.30.200.20">
    <property type="entry name" value="Phosphorylase Kinase, domain 1"/>
    <property type="match status" value="1"/>
</dbReference>
<dbReference type="Proteomes" id="UP001202479">
    <property type="component" value="Unassembled WGS sequence"/>
</dbReference>
<protein>
    <recommendedName>
        <fullName evidence="5">Protein kinase domain-containing protein</fullName>
    </recommendedName>
</protein>
<dbReference type="InterPro" id="IPR011009">
    <property type="entry name" value="Kinase-like_dom_sf"/>
</dbReference>
<dbReference type="GO" id="GO:0005737">
    <property type="term" value="C:cytoplasm"/>
    <property type="evidence" value="ECO:0007669"/>
    <property type="project" value="TreeGrafter"/>
</dbReference>
<keyword evidence="2 3" id="KW-0067">ATP-binding</keyword>
<dbReference type="InterPro" id="IPR000719">
    <property type="entry name" value="Prot_kinase_dom"/>
</dbReference>
<organism evidence="6 7">
    <name type="scientific">Candida oxycetoniae</name>
    <dbReference type="NCBI Taxonomy" id="497107"/>
    <lineage>
        <taxon>Eukaryota</taxon>
        <taxon>Fungi</taxon>
        <taxon>Dikarya</taxon>
        <taxon>Ascomycota</taxon>
        <taxon>Saccharomycotina</taxon>
        <taxon>Pichiomycetes</taxon>
        <taxon>Debaryomycetaceae</taxon>
        <taxon>Candida/Lodderomyces clade</taxon>
        <taxon>Candida</taxon>
    </lineage>
</organism>
<evidence type="ECO:0000313" key="6">
    <source>
        <dbReference type="EMBL" id="KAI3403353.2"/>
    </source>
</evidence>
<dbReference type="PROSITE" id="PS50011">
    <property type="entry name" value="PROTEIN_KINASE_DOM"/>
    <property type="match status" value="1"/>
</dbReference>
<dbReference type="GO" id="GO:0005524">
    <property type="term" value="F:ATP binding"/>
    <property type="evidence" value="ECO:0007669"/>
    <property type="project" value="UniProtKB-UniRule"/>
</dbReference>
<dbReference type="Pfam" id="PF00069">
    <property type="entry name" value="Pkinase"/>
    <property type="match status" value="1"/>
</dbReference>
<dbReference type="GO" id="GO:0004674">
    <property type="term" value="F:protein serine/threonine kinase activity"/>
    <property type="evidence" value="ECO:0007669"/>
    <property type="project" value="TreeGrafter"/>
</dbReference>
<dbReference type="SMART" id="SM00220">
    <property type="entry name" value="S_TKc"/>
    <property type="match status" value="1"/>
</dbReference>
<dbReference type="AlphaFoldDB" id="A0AAI9WWT6"/>
<evidence type="ECO:0000259" key="5">
    <source>
        <dbReference type="PROSITE" id="PS50011"/>
    </source>
</evidence>
<comment type="caution">
    <text evidence="6">The sequence shown here is derived from an EMBL/GenBank/DDBJ whole genome shotgun (WGS) entry which is preliminary data.</text>
</comment>
<name>A0AAI9WWT6_9ASCO</name>
<dbReference type="EMBL" id="JAHUZD010000128">
    <property type="protein sequence ID" value="KAI3403353.2"/>
    <property type="molecule type" value="Genomic_DNA"/>
</dbReference>
<dbReference type="PROSITE" id="PS00107">
    <property type="entry name" value="PROTEIN_KINASE_ATP"/>
    <property type="match status" value="1"/>
</dbReference>
<dbReference type="RefSeq" id="XP_049179100.1">
    <property type="nucleotide sequence ID" value="XM_049325327.1"/>
</dbReference>
<sequence>MSRMYCNPYSKKSKSPLAKLSIRVPENNPPASESEFQQDEPIQHKSIKALQSLLGEPVVLLPSNNSSSASSSIKSTSPNSSHFERIAQLPTPVLKNGSFFNYSQGQQCILSSPIPRETFEVANSLAGNRILSDYKPIHRVHSLHYDKRVTSNPAETRSPQHPPSAASSTVSSINSNKLIYEQQQQQQKQQKQHSVIADSPITPNTSPEIPKSFAFPQEQKFYSKRFDITFNFVKELGQGNFSHVVLANFFNEEVAVKIITIPDSKSQITNFKSFIRRELNILYHVSYHPCITTLIDYNISLDIDQSEIEADTIPCEENLDASSTTAAKNNESLLNSNQLIFMNYCRGGNLLNFLQDHNQQMNLYNINYWTLLKRIACEIMVTTAFLHENNVVHRDIKLENILLLYTAEEADQIFLHDQLMSTPFINLSDFGLSKKLQTSDQLLQTRCGSQDYISPEILMGLKYDGKLTDTWSIGVLVYCILEGKLPFDITHDSSSAMQPINLPSSGISPSVLKRRRSKKTSTAHRIAMIDWNWNNVVEYLANDEIDLEIKNIFKQLKSFVDKVLVRKDKRPNLKQVFQLDEFSWIKECVPNSIVEFKL</sequence>
<keyword evidence="1 3" id="KW-0547">Nucleotide-binding</keyword>
<dbReference type="PROSITE" id="PS00108">
    <property type="entry name" value="PROTEIN_KINASE_ST"/>
    <property type="match status" value="1"/>
</dbReference>
<dbReference type="PANTHER" id="PTHR24346:SF30">
    <property type="entry name" value="MATERNAL EMBRYONIC LEUCINE ZIPPER KINASE"/>
    <property type="match status" value="1"/>
</dbReference>
<keyword evidence="7" id="KW-1185">Reference proteome</keyword>
<dbReference type="GeneID" id="73381556"/>
<dbReference type="GO" id="GO:0030447">
    <property type="term" value="P:filamentous growth"/>
    <property type="evidence" value="ECO:0007669"/>
    <property type="project" value="UniProtKB-ARBA"/>
</dbReference>
<proteinExistence type="predicted"/>
<evidence type="ECO:0000256" key="4">
    <source>
        <dbReference type="SAM" id="MobiDB-lite"/>
    </source>
</evidence>
<dbReference type="InterPro" id="IPR008271">
    <property type="entry name" value="Ser/Thr_kinase_AS"/>
</dbReference>
<evidence type="ECO:0000313" key="7">
    <source>
        <dbReference type="Proteomes" id="UP001202479"/>
    </source>
</evidence>
<accession>A0AAI9WWT6</accession>
<dbReference type="SUPFAM" id="SSF56112">
    <property type="entry name" value="Protein kinase-like (PK-like)"/>
    <property type="match status" value="1"/>
</dbReference>
<feature type="region of interest" description="Disordered" evidence="4">
    <location>
        <begin position="1"/>
        <end position="42"/>
    </location>
</feature>
<reference evidence="6" key="1">
    <citation type="journal article" date="2022" name="DNA Res.">
        <title>Genome analysis of five recently described species of the CUG-Ser clade uncovers Candida theae as a new hybrid lineage with pathogenic potential in the Candida parapsilosis species complex.</title>
        <authorList>
            <person name="Mixao V."/>
            <person name="Del Olmo V."/>
            <person name="Hegedusova E."/>
            <person name="Saus E."/>
            <person name="Pryszcz L."/>
            <person name="Cillingova A."/>
            <person name="Nosek J."/>
            <person name="Gabaldon T."/>
        </authorList>
    </citation>
    <scope>NUCLEOTIDE SEQUENCE</scope>
    <source>
        <strain evidence="6">CBS 10844</strain>
    </source>
</reference>
<evidence type="ECO:0000256" key="3">
    <source>
        <dbReference type="PROSITE-ProRule" id="PRU10141"/>
    </source>
</evidence>
<feature type="domain" description="Protein kinase" evidence="5">
    <location>
        <begin position="230"/>
        <end position="585"/>
    </location>
</feature>
<feature type="binding site" evidence="3">
    <location>
        <position position="257"/>
    </location>
    <ligand>
        <name>ATP</name>
        <dbReference type="ChEBI" id="CHEBI:30616"/>
    </ligand>
</feature>